<dbReference type="AlphaFoldDB" id="A0A5C5Z032"/>
<organism evidence="1 2">
    <name type="scientific">Novipirellula herctigrandis</name>
    <dbReference type="NCBI Taxonomy" id="2527986"/>
    <lineage>
        <taxon>Bacteria</taxon>
        <taxon>Pseudomonadati</taxon>
        <taxon>Planctomycetota</taxon>
        <taxon>Planctomycetia</taxon>
        <taxon>Pirellulales</taxon>
        <taxon>Pirellulaceae</taxon>
        <taxon>Novipirellula</taxon>
    </lineage>
</organism>
<keyword evidence="2" id="KW-1185">Reference proteome</keyword>
<dbReference type="Proteomes" id="UP000315010">
    <property type="component" value="Unassembled WGS sequence"/>
</dbReference>
<accession>A0A5C5Z032</accession>
<name>A0A5C5Z032_9BACT</name>
<proteinExistence type="predicted"/>
<reference evidence="1 2" key="1">
    <citation type="submission" date="2019-02" db="EMBL/GenBank/DDBJ databases">
        <title>Deep-cultivation of Planctomycetes and their phenomic and genomic characterization uncovers novel biology.</title>
        <authorList>
            <person name="Wiegand S."/>
            <person name="Jogler M."/>
            <person name="Boedeker C."/>
            <person name="Pinto D."/>
            <person name="Vollmers J."/>
            <person name="Rivas-Marin E."/>
            <person name="Kohn T."/>
            <person name="Peeters S.H."/>
            <person name="Heuer A."/>
            <person name="Rast P."/>
            <person name="Oberbeckmann S."/>
            <person name="Bunk B."/>
            <person name="Jeske O."/>
            <person name="Meyerdierks A."/>
            <person name="Storesund J.E."/>
            <person name="Kallscheuer N."/>
            <person name="Luecker S."/>
            <person name="Lage O.M."/>
            <person name="Pohl T."/>
            <person name="Merkel B.J."/>
            <person name="Hornburger P."/>
            <person name="Mueller R.-W."/>
            <person name="Bruemmer F."/>
            <person name="Labrenz M."/>
            <person name="Spormann A.M."/>
            <person name="Op Den Camp H."/>
            <person name="Overmann J."/>
            <person name="Amann R."/>
            <person name="Jetten M.S.M."/>
            <person name="Mascher T."/>
            <person name="Medema M.H."/>
            <person name="Devos D.P."/>
            <person name="Kaster A.-K."/>
            <person name="Ovreas L."/>
            <person name="Rohde M."/>
            <person name="Galperin M.Y."/>
            <person name="Jogler C."/>
        </authorList>
    </citation>
    <scope>NUCLEOTIDE SEQUENCE [LARGE SCALE GENOMIC DNA]</scope>
    <source>
        <strain evidence="1 2">CA13</strain>
    </source>
</reference>
<dbReference type="EMBL" id="SJPJ01000001">
    <property type="protein sequence ID" value="TWT80181.1"/>
    <property type="molecule type" value="Genomic_DNA"/>
</dbReference>
<evidence type="ECO:0000313" key="2">
    <source>
        <dbReference type="Proteomes" id="UP000315010"/>
    </source>
</evidence>
<evidence type="ECO:0000313" key="1">
    <source>
        <dbReference type="EMBL" id="TWT80181.1"/>
    </source>
</evidence>
<protein>
    <submittedName>
        <fullName evidence="1">Uncharacterized protein</fullName>
    </submittedName>
</protein>
<comment type="caution">
    <text evidence="1">The sequence shown here is derived from an EMBL/GenBank/DDBJ whole genome shotgun (WGS) entry which is preliminary data.</text>
</comment>
<gene>
    <name evidence="1" type="ORF">CA13_15940</name>
</gene>
<sequence length="75" mass="8478">MQIILGGGPCELLTDRTGQSNRWSIATNKRPLGVVIAVDGKTLQRSNQTQNQQTPTLIIVRKCWKHRHSTNTHSW</sequence>